<reference evidence="4 5" key="1">
    <citation type="submission" date="2019-06" db="EMBL/GenBank/DDBJ databases">
        <authorList>
            <person name="Li M."/>
        </authorList>
    </citation>
    <scope>NUCLEOTIDE SEQUENCE [LARGE SCALE GENOMIC DNA]</scope>
    <source>
        <strain evidence="4 5">BGMRC2036</strain>
    </source>
</reference>
<dbReference type="SUPFAM" id="SSF101473">
    <property type="entry name" value="DhaL-like"/>
    <property type="match status" value="1"/>
</dbReference>
<dbReference type="PANTHER" id="PTHR28629">
    <property type="entry name" value="TRIOKINASE/FMN CYCLASE"/>
    <property type="match status" value="1"/>
</dbReference>
<dbReference type="OrthoDB" id="9800291at2"/>
<dbReference type="InterPro" id="IPR050861">
    <property type="entry name" value="Dihydroxyacetone_Kinase"/>
</dbReference>
<dbReference type="RefSeq" id="WP_141149477.1">
    <property type="nucleotide sequence ID" value="NZ_VHLG01000008.1"/>
</dbReference>
<dbReference type="GO" id="GO:0019563">
    <property type="term" value="P:glycerol catabolic process"/>
    <property type="evidence" value="ECO:0007669"/>
    <property type="project" value="TreeGrafter"/>
</dbReference>
<evidence type="ECO:0000313" key="4">
    <source>
        <dbReference type="EMBL" id="TPW29754.1"/>
    </source>
</evidence>
<evidence type="ECO:0000313" key="5">
    <source>
        <dbReference type="Proteomes" id="UP000318801"/>
    </source>
</evidence>
<accession>A0A506U9L0</accession>
<feature type="domain" description="DhaL" evidence="3">
    <location>
        <begin position="7"/>
        <end position="204"/>
    </location>
</feature>
<keyword evidence="1" id="KW-0808">Transferase</keyword>
<name>A0A506U9L0_9HYPH</name>
<evidence type="ECO:0000256" key="1">
    <source>
        <dbReference type="ARBA" id="ARBA00022679"/>
    </source>
</evidence>
<dbReference type="InterPro" id="IPR036117">
    <property type="entry name" value="DhaL_dom_sf"/>
</dbReference>
<dbReference type="AlphaFoldDB" id="A0A506U9L0"/>
<keyword evidence="5" id="KW-1185">Reference proteome</keyword>
<sequence>MSDITSFDIIGMFSEIAVSISRNSLWLSRLDTINGDGDHGEVMMAGFTAMENQLAALNPSKVTPAGVFDMAAETFLTVDSRSARLYASAFRRAGSALPGKAVISSGQFDLAFAAMAKGIITHGQAHAPDKNMVDAWQPAIDAYQATKAGGGTLFDCLAAAADAALEGAEPATGEPTAALPFGNPNKVMNAGAASAVLIISAMRDSLQE</sequence>
<dbReference type="GO" id="GO:0004371">
    <property type="term" value="F:glycerone kinase activity"/>
    <property type="evidence" value="ECO:0007669"/>
    <property type="project" value="InterPro"/>
</dbReference>
<protein>
    <submittedName>
        <fullName evidence="4">DAK2 domain-containing protein</fullName>
    </submittedName>
</protein>
<dbReference type="SMART" id="SM01120">
    <property type="entry name" value="Dak2"/>
    <property type="match status" value="1"/>
</dbReference>
<proteinExistence type="predicted"/>
<evidence type="ECO:0000256" key="2">
    <source>
        <dbReference type="ARBA" id="ARBA00022777"/>
    </source>
</evidence>
<dbReference type="Gene3D" id="1.25.40.340">
    <property type="match status" value="1"/>
</dbReference>
<dbReference type="GO" id="GO:0005829">
    <property type="term" value="C:cytosol"/>
    <property type="evidence" value="ECO:0007669"/>
    <property type="project" value="TreeGrafter"/>
</dbReference>
<comment type="caution">
    <text evidence="4">The sequence shown here is derived from an EMBL/GenBank/DDBJ whole genome shotgun (WGS) entry which is preliminary data.</text>
</comment>
<dbReference type="InterPro" id="IPR004007">
    <property type="entry name" value="DhaL_dom"/>
</dbReference>
<evidence type="ECO:0000259" key="3">
    <source>
        <dbReference type="PROSITE" id="PS51480"/>
    </source>
</evidence>
<dbReference type="Pfam" id="PF02734">
    <property type="entry name" value="Dak2"/>
    <property type="match status" value="1"/>
</dbReference>
<keyword evidence="2" id="KW-0418">Kinase</keyword>
<dbReference type="EMBL" id="VHLG01000008">
    <property type="protein sequence ID" value="TPW29754.1"/>
    <property type="molecule type" value="Genomic_DNA"/>
</dbReference>
<gene>
    <name evidence="4" type="ORF">FJU08_13175</name>
</gene>
<dbReference type="PANTHER" id="PTHR28629:SF4">
    <property type="entry name" value="TRIOKINASE_FMN CYCLASE"/>
    <property type="match status" value="1"/>
</dbReference>
<organism evidence="4 5">
    <name type="scientific">Martelella alba</name>
    <dbReference type="NCBI Taxonomy" id="2590451"/>
    <lineage>
        <taxon>Bacteria</taxon>
        <taxon>Pseudomonadati</taxon>
        <taxon>Pseudomonadota</taxon>
        <taxon>Alphaproteobacteria</taxon>
        <taxon>Hyphomicrobiales</taxon>
        <taxon>Aurantimonadaceae</taxon>
        <taxon>Martelella</taxon>
    </lineage>
</organism>
<dbReference type="PROSITE" id="PS51480">
    <property type="entry name" value="DHAL"/>
    <property type="match status" value="1"/>
</dbReference>
<dbReference type="Proteomes" id="UP000318801">
    <property type="component" value="Unassembled WGS sequence"/>
</dbReference>